<dbReference type="InterPro" id="IPR058032">
    <property type="entry name" value="CDP1-like_a_solenoid_1"/>
</dbReference>
<comment type="caution">
    <text evidence="2">The sequence shown here is derived from an EMBL/GenBank/DDBJ whole genome shotgun (WGS) entry which is preliminary data.</text>
</comment>
<dbReference type="Pfam" id="PF25515">
    <property type="entry name" value="Arm_PDR"/>
    <property type="match status" value="1"/>
</dbReference>
<proteinExistence type="predicted"/>
<dbReference type="PANTHER" id="PTHR33925:SF1">
    <property type="entry name" value="PROTEIN ACCUMULATION AND REPLICATION OF CHLOROPLASTS 6, CHLOROPLASTIC"/>
    <property type="match status" value="1"/>
</dbReference>
<protein>
    <recommendedName>
        <fullName evidence="1">Plastid division protein CDP1-like 1st alpha solenoid domain-containing protein</fullName>
    </recommendedName>
</protein>
<feature type="domain" description="Plastid division protein CDP1-like 1st alpha solenoid" evidence="1">
    <location>
        <begin position="93"/>
        <end position="190"/>
    </location>
</feature>
<organism evidence="2 3">
    <name type="scientific">Lactuca virosa</name>
    <dbReference type="NCBI Taxonomy" id="75947"/>
    <lineage>
        <taxon>Eukaryota</taxon>
        <taxon>Viridiplantae</taxon>
        <taxon>Streptophyta</taxon>
        <taxon>Embryophyta</taxon>
        <taxon>Tracheophyta</taxon>
        <taxon>Spermatophyta</taxon>
        <taxon>Magnoliopsida</taxon>
        <taxon>eudicotyledons</taxon>
        <taxon>Gunneridae</taxon>
        <taxon>Pentapetalae</taxon>
        <taxon>asterids</taxon>
        <taxon>campanulids</taxon>
        <taxon>Asterales</taxon>
        <taxon>Asteraceae</taxon>
        <taxon>Cichorioideae</taxon>
        <taxon>Cichorieae</taxon>
        <taxon>Lactucinae</taxon>
        <taxon>Lactuca</taxon>
    </lineage>
</organism>
<evidence type="ECO:0000313" key="3">
    <source>
        <dbReference type="Proteomes" id="UP001157418"/>
    </source>
</evidence>
<evidence type="ECO:0000259" key="1">
    <source>
        <dbReference type="Pfam" id="PF25515"/>
    </source>
</evidence>
<dbReference type="InterPro" id="IPR044685">
    <property type="entry name" value="CPD1-like"/>
</dbReference>
<keyword evidence="3" id="KW-1185">Reference proteome</keyword>
<dbReference type="GO" id="GO:0009706">
    <property type="term" value="C:chloroplast inner membrane"/>
    <property type="evidence" value="ECO:0007669"/>
    <property type="project" value="TreeGrafter"/>
</dbReference>
<accession>A0AAU9P1P7</accession>
<dbReference type="Proteomes" id="UP001157418">
    <property type="component" value="Unassembled WGS sequence"/>
</dbReference>
<reference evidence="2 3" key="1">
    <citation type="submission" date="2022-01" db="EMBL/GenBank/DDBJ databases">
        <authorList>
            <person name="Xiong W."/>
            <person name="Schranz E."/>
        </authorList>
    </citation>
    <scope>NUCLEOTIDE SEQUENCE [LARGE SCALE GENOMIC DNA]</scope>
</reference>
<evidence type="ECO:0000313" key="2">
    <source>
        <dbReference type="EMBL" id="CAH1443580.1"/>
    </source>
</evidence>
<gene>
    <name evidence="2" type="ORF">LVIROSA_LOCUS29486</name>
</gene>
<dbReference type="AlphaFoldDB" id="A0AAU9P1P7"/>
<dbReference type="PANTHER" id="PTHR33925">
    <property type="entry name" value="PLASTID DIVISION PROTEIN CDP1, CHLOROPLASTIC-RELATED"/>
    <property type="match status" value="1"/>
</dbReference>
<name>A0AAU9P1P7_9ASTR</name>
<dbReference type="GO" id="GO:0010020">
    <property type="term" value="P:chloroplast fission"/>
    <property type="evidence" value="ECO:0007669"/>
    <property type="project" value="TreeGrafter"/>
</dbReference>
<dbReference type="EMBL" id="CAKMRJ010005512">
    <property type="protein sequence ID" value="CAH1443580.1"/>
    <property type="molecule type" value="Genomic_DNA"/>
</dbReference>
<sequence length="205" mass="22737">MERTATPCCIHLPLSIVGMHLSFYVTTFGKIVRKSIALRNWGQTNNADPNDLTATTLSCSPPPLTATYVFPSTSTKCSARSLTSSETELEYVMKLVVLAMAQSYVEISRDTMTLCPPYYIKGCELMETVLKLLQEEGTSSLAPDLQAQIDEALEEINFRNVIKLLALPLDGEHRTRRTEGLQGVHNIYGQLEEVVSLAVLHMKIS</sequence>